<dbReference type="AlphaFoldDB" id="A0A7Y7WR37"/>
<accession>A0A7Y7WR37</accession>
<evidence type="ECO:0000313" key="3">
    <source>
        <dbReference type="Proteomes" id="UP000522864"/>
    </source>
</evidence>
<dbReference type="RefSeq" id="WP_152738117.1">
    <property type="nucleotide sequence ID" value="NZ_JACAQA010000005.1"/>
</dbReference>
<organism evidence="2 3">
    <name type="scientific">Pseudomonas gingeri</name>
    <dbReference type="NCBI Taxonomy" id="117681"/>
    <lineage>
        <taxon>Bacteria</taxon>
        <taxon>Pseudomonadati</taxon>
        <taxon>Pseudomonadota</taxon>
        <taxon>Gammaproteobacteria</taxon>
        <taxon>Pseudomonadales</taxon>
        <taxon>Pseudomonadaceae</taxon>
        <taxon>Pseudomonas</taxon>
    </lineage>
</organism>
<name>A0A7Y7WR37_9PSED</name>
<feature type="transmembrane region" description="Helical" evidence="1">
    <location>
        <begin position="43"/>
        <end position="60"/>
    </location>
</feature>
<comment type="caution">
    <text evidence="2">The sequence shown here is derived from an EMBL/GenBank/DDBJ whole genome shotgun (WGS) entry which is preliminary data.</text>
</comment>
<evidence type="ECO:0000313" key="2">
    <source>
        <dbReference type="EMBL" id="NWB85152.1"/>
    </source>
</evidence>
<proteinExistence type="predicted"/>
<keyword evidence="1" id="KW-0812">Transmembrane</keyword>
<keyword evidence="1" id="KW-1133">Transmembrane helix</keyword>
<dbReference type="EMBL" id="JACAQA010000005">
    <property type="protein sequence ID" value="NWB85152.1"/>
    <property type="molecule type" value="Genomic_DNA"/>
</dbReference>
<dbReference type="Proteomes" id="UP000522864">
    <property type="component" value="Unassembled WGS sequence"/>
</dbReference>
<sequence length="62" mass="6460">MKDRNCPPITRPPFSRMMDIQMIATTLGGASLAGMLFPNMGGALLAGLLLGALAGLWVTTPT</sequence>
<keyword evidence="1" id="KW-0472">Membrane</keyword>
<gene>
    <name evidence="2" type="ORF">HX830_09695</name>
</gene>
<protein>
    <submittedName>
        <fullName evidence="2">Uncharacterized protein</fullName>
    </submittedName>
</protein>
<reference evidence="2 3" key="1">
    <citation type="submission" date="2020-04" db="EMBL/GenBank/DDBJ databases">
        <title>Molecular characterization of pseudomonads from Agaricus bisporus reveal novel blotch 2 pathogens in Western Europe.</title>
        <authorList>
            <person name="Taparia T."/>
            <person name="Krijger M."/>
            <person name="Haynes E."/>
            <person name="Elpinstone J.G."/>
            <person name="Noble R."/>
            <person name="Van Der Wolf J."/>
        </authorList>
    </citation>
    <scope>NUCLEOTIDE SEQUENCE [LARGE SCALE GENOMIC DNA]</scope>
    <source>
        <strain evidence="2 3">G9001</strain>
    </source>
</reference>
<evidence type="ECO:0000256" key="1">
    <source>
        <dbReference type="SAM" id="Phobius"/>
    </source>
</evidence>